<dbReference type="CDD" id="cd16338">
    <property type="entry name" value="CpcT"/>
    <property type="match status" value="1"/>
</dbReference>
<dbReference type="STRING" id="762486.SAMN05444411_101383"/>
<dbReference type="InterPro" id="IPR038672">
    <property type="entry name" value="CpcT/CpeT_sf"/>
</dbReference>
<evidence type="ECO:0000313" key="3">
    <source>
        <dbReference type="EMBL" id="SDW26369.1"/>
    </source>
</evidence>
<dbReference type="PROSITE" id="PS51257">
    <property type="entry name" value="PROKAR_LIPOPROTEIN"/>
    <property type="match status" value="1"/>
</dbReference>
<proteinExistence type="inferred from homology"/>
<sequence length="206" mass="23475">MKNLFVISVFVLALLTSCEQKPEITVETLASYMEGHFSSEKQSKQDSSYFHITLDMKKVPLKNANGIWLYVEQTAAKTPGKPYRQRFYHLEKLNDSTFSSSIYSMEDPKKYIGGHNDVSMFKDFALEKLTKLPGCALNLVYKNGFFEGETIEGACKNSWGKATYATSEVKVEKDKMISWDRGWNDAKEQVWGAEKGGYIFNKVLVE</sequence>
<dbReference type="OrthoDB" id="1159708at2"/>
<organism evidence="3 4">
    <name type="scientific">Lutibacter oricola</name>
    <dbReference type="NCBI Taxonomy" id="762486"/>
    <lineage>
        <taxon>Bacteria</taxon>
        <taxon>Pseudomonadati</taxon>
        <taxon>Bacteroidota</taxon>
        <taxon>Flavobacteriia</taxon>
        <taxon>Flavobacteriales</taxon>
        <taxon>Flavobacteriaceae</taxon>
        <taxon>Lutibacter</taxon>
    </lineage>
</organism>
<protein>
    <submittedName>
        <fullName evidence="3">CpeT/CpcT family</fullName>
    </submittedName>
</protein>
<name>A0A1H2S5X2_9FLAO</name>
<dbReference type="Gene3D" id="2.40.128.590">
    <property type="entry name" value="CpcT/CpeT domain"/>
    <property type="match status" value="1"/>
</dbReference>
<comment type="similarity">
    <text evidence="1">Belongs to the CpcT/CpeT biliprotein lyase family.</text>
</comment>
<dbReference type="PANTHER" id="PTHR35137:SF1">
    <property type="entry name" value="CHROMOPHORE LYASE CRL, CHLOROPLASTIC"/>
    <property type="match status" value="1"/>
</dbReference>
<dbReference type="InterPro" id="IPR010404">
    <property type="entry name" value="CpcT/CpeT"/>
</dbReference>
<dbReference type="AlphaFoldDB" id="A0A1H2S5X2"/>
<evidence type="ECO:0000256" key="1">
    <source>
        <dbReference type="ARBA" id="ARBA00008206"/>
    </source>
</evidence>
<keyword evidence="4" id="KW-1185">Reference proteome</keyword>
<dbReference type="HAMAP" id="MF_01460">
    <property type="entry name" value="Chrphore_lyase_CpxT"/>
    <property type="match status" value="1"/>
</dbReference>
<dbReference type="EMBL" id="FNNJ01000001">
    <property type="protein sequence ID" value="SDW26369.1"/>
    <property type="molecule type" value="Genomic_DNA"/>
</dbReference>
<dbReference type="RefSeq" id="WP_090119157.1">
    <property type="nucleotide sequence ID" value="NZ_FNNJ01000001.1"/>
</dbReference>
<evidence type="ECO:0000313" key="4">
    <source>
        <dbReference type="Proteomes" id="UP000199595"/>
    </source>
</evidence>
<evidence type="ECO:0000256" key="2">
    <source>
        <dbReference type="ARBA" id="ARBA00023239"/>
    </source>
</evidence>
<keyword evidence="2" id="KW-0456">Lyase</keyword>
<gene>
    <name evidence="3" type="ORF">SAMN05444411_101383</name>
</gene>
<dbReference type="PANTHER" id="PTHR35137">
    <property type="entry name" value="CHROMOPHORE LYASE CRL, CHLOROPLASTIC"/>
    <property type="match status" value="1"/>
</dbReference>
<dbReference type="Proteomes" id="UP000199595">
    <property type="component" value="Unassembled WGS sequence"/>
</dbReference>
<accession>A0A1H2S5X2</accession>
<dbReference type="GO" id="GO:0016829">
    <property type="term" value="F:lyase activity"/>
    <property type="evidence" value="ECO:0007669"/>
    <property type="project" value="UniProtKB-KW"/>
</dbReference>
<dbReference type="Pfam" id="PF06206">
    <property type="entry name" value="CpeT"/>
    <property type="match status" value="1"/>
</dbReference>
<reference evidence="3 4" key="1">
    <citation type="submission" date="2016-10" db="EMBL/GenBank/DDBJ databases">
        <authorList>
            <person name="de Groot N.N."/>
        </authorList>
    </citation>
    <scope>NUCLEOTIDE SEQUENCE [LARGE SCALE GENOMIC DNA]</scope>
    <source>
        <strain evidence="3 4">DSM 24956</strain>
    </source>
</reference>